<protein>
    <recommendedName>
        <fullName evidence="4">Flagellar hook-associated protein 1</fullName>
    </recommendedName>
</protein>
<feature type="domain" description="Flagellar basal-body/hook protein C-terminal" evidence="8">
    <location>
        <begin position="579"/>
        <end position="622"/>
    </location>
</feature>
<dbReference type="NCBIfam" id="TIGR02492">
    <property type="entry name" value="flgK_ends"/>
    <property type="match status" value="1"/>
</dbReference>
<dbReference type="InterPro" id="IPR002371">
    <property type="entry name" value="FlgK"/>
</dbReference>
<feature type="coiled-coil region" evidence="7">
    <location>
        <begin position="166"/>
        <end position="222"/>
    </location>
</feature>
<reference evidence="10 11" key="1">
    <citation type="submission" date="2020-11" db="EMBL/GenBank/DDBJ databases">
        <authorList>
            <person name="Peeters C."/>
        </authorList>
    </citation>
    <scope>NUCLEOTIDE SEQUENCE [LARGE SCALE GENOMIC DNA]</scope>
    <source>
        <strain evidence="10 11">LMG 8286</strain>
    </source>
</reference>
<dbReference type="InterPro" id="IPR010930">
    <property type="entry name" value="Flg_bb/hook_C_dom"/>
</dbReference>
<evidence type="ECO:0000256" key="2">
    <source>
        <dbReference type="ARBA" id="ARBA00004613"/>
    </source>
</evidence>
<dbReference type="EMBL" id="CAJHOE010000001">
    <property type="protein sequence ID" value="CAD7287030.1"/>
    <property type="molecule type" value="Genomic_DNA"/>
</dbReference>
<comment type="subcellular location">
    <subcellularLocation>
        <location evidence="1">Bacterial flagellum</location>
    </subcellularLocation>
    <subcellularLocation>
        <location evidence="2">Secreted</location>
    </subcellularLocation>
</comment>
<name>A0ABN7K3I6_9BACT</name>
<keyword evidence="6" id="KW-0975">Bacterial flagellum</keyword>
<comment type="similarity">
    <text evidence="3">Belongs to the flagella basal body rod proteins family.</text>
</comment>
<dbReference type="Proteomes" id="UP000789359">
    <property type="component" value="Unassembled WGS sequence"/>
</dbReference>
<feature type="domain" description="Flagellar hook-associated protein FlgK helical" evidence="9">
    <location>
        <begin position="96"/>
        <end position="345"/>
    </location>
</feature>
<evidence type="ECO:0000256" key="4">
    <source>
        <dbReference type="ARBA" id="ARBA00016244"/>
    </source>
</evidence>
<evidence type="ECO:0000256" key="5">
    <source>
        <dbReference type="ARBA" id="ARBA00022525"/>
    </source>
</evidence>
<gene>
    <name evidence="10" type="ORF">LMG8286_00661</name>
</gene>
<dbReference type="RefSeq" id="WP_230056432.1">
    <property type="nucleotide sequence ID" value="NZ_CAJHOE010000001.1"/>
</dbReference>
<dbReference type="PANTHER" id="PTHR30033">
    <property type="entry name" value="FLAGELLAR HOOK-ASSOCIATED PROTEIN 1"/>
    <property type="match status" value="1"/>
</dbReference>
<dbReference type="PRINTS" id="PR01005">
    <property type="entry name" value="FLGHOOKAP1"/>
</dbReference>
<dbReference type="InterPro" id="IPR053927">
    <property type="entry name" value="FlgK_helical"/>
</dbReference>
<sequence>MANIFLSLNTGVSGLNAAQMQISTTGNNITNADSNYYTRQRVVQSASMSLNTVPGGVGTGTQVDTIVRIHDEFTYGRLKSASSNLENTSYKQQILQEVAQYMPDLEDVGIAMDMKEYFGAWNDFASNPDDGAQKLNLLNKAATMSQHISTTAQNIDKVHHELDKMIEININEINRLGEQIAKINKEINRVESGKDSGIRINANDLRDKRDELELAMSKLVNVDSFKSDLRSNMPVDSGITDEGRWYYLNIGGVSIVDGVNFHPIQIERSTQNNDFSTIFYEREDGRRIPMEDKIYNGKVGAALDLRGRHFDPNAYKFSDGTIQKYVDNLDNFSRTLIHNTNNIYAESAMEIASTDEHSYLTPATTLRNYSNEIQDGTFDVIVYDNQGVEVARKTINVNGTTTMADEAYGNSIVGEFNSNSDDNNDNNMLNDVDDFFSASYFYDKVSNKGTFAITPKYAQGTYSIAFEDKGTNFPGVIGISKFFKGEKAADIAISDEFRTDHTKLKGYSKPVSGNNVVANKMVMMQYKELTFYNNGMAQSKTETIEGYYRYLTTDIASDTESNNTLHETRKSLFKTAESEFQSISGVDTNEELTNLIRFQSSYGAAAKIITTVDEMLDTLLSLKQ</sequence>
<evidence type="ECO:0000256" key="7">
    <source>
        <dbReference type="SAM" id="Coils"/>
    </source>
</evidence>
<keyword evidence="7" id="KW-0175">Coiled coil</keyword>
<evidence type="ECO:0000256" key="3">
    <source>
        <dbReference type="ARBA" id="ARBA00009677"/>
    </source>
</evidence>
<keyword evidence="11" id="KW-1185">Reference proteome</keyword>
<comment type="caution">
    <text evidence="10">The sequence shown here is derived from an EMBL/GenBank/DDBJ whole genome shotgun (WGS) entry which is preliminary data.</text>
</comment>
<proteinExistence type="inferred from homology"/>
<evidence type="ECO:0000313" key="11">
    <source>
        <dbReference type="Proteomes" id="UP000789359"/>
    </source>
</evidence>
<dbReference type="SUPFAM" id="SSF64518">
    <property type="entry name" value="Phase 1 flagellin"/>
    <property type="match status" value="1"/>
</dbReference>
<evidence type="ECO:0000313" key="10">
    <source>
        <dbReference type="EMBL" id="CAD7287030.1"/>
    </source>
</evidence>
<evidence type="ECO:0000256" key="6">
    <source>
        <dbReference type="ARBA" id="ARBA00023143"/>
    </source>
</evidence>
<evidence type="ECO:0000259" key="8">
    <source>
        <dbReference type="Pfam" id="PF06429"/>
    </source>
</evidence>
<keyword evidence="5" id="KW-0964">Secreted</keyword>
<accession>A0ABN7K3I6</accession>
<dbReference type="PANTHER" id="PTHR30033:SF1">
    <property type="entry name" value="FLAGELLAR HOOK-ASSOCIATED PROTEIN 1"/>
    <property type="match status" value="1"/>
</dbReference>
<evidence type="ECO:0000259" key="9">
    <source>
        <dbReference type="Pfam" id="PF22638"/>
    </source>
</evidence>
<dbReference type="Pfam" id="PF22638">
    <property type="entry name" value="FlgK_D1"/>
    <property type="match status" value="1"/>
</dbReference>
<dbReference type="Pfam" id="PF06429">
    <property type="entry name" value="Flg_bbr_C"/>
    <property type="match status" value="1"/>
</dbReference>
<evidence type="ECO:0000256" key="1">
    <source>
        <dbReference type="ARBA" id="ARBA00004365"/>
    </source>
</evidence>
<organism evidence="10 11">
    <name type="scientific">Campylobacter suis</name>
    <dbReference type="NCBI Taxonomy" id="2790657"/>
    <lineage>
        <taxon>Bacteria</taxon>
        <taxon>Pseudomonadati</taxon>
        <taxon>Campylobacterota</taxon>
        <taxon>Epsilonproteobacteria</taxon>
        <taxon>Campylobacterales</taxon>
        <taxon>Campylobacteraceae</taxon>
        <taxon>Campylobacter</taxon>
    </lineage>
</organism>